<feature type="signal peptide" evidence="10">
    <location>
        <begin position="1"/>
        <end position="31"/>
    </location>
</feature>
<dbReference type="Gene3D" id="3.80.10.10">
    <property type="entry name" value="Ribonuclease Inhibitor"/>
    <property type="match status" value="1"/>
</dbReference>
<gene>
    <name evidence="12" type="ORF">MP_TR5588_c0_g1_i1_g.15474</name>
</gene>
<evidence type="ECO:0000313" key="12">
    <source>
        <dbReference type="EMBL" id="JAU79517.1"/>
    </source>
</evidence>
<proteinExistence type="predicted"/>
<evidence type="ECO:0000256" key="10">
    <source>
        <dbReference type="SAM" id="SignalP"/>
    </source>
</evidence>
<dbReference type="SUPFAM" id="SSF52058">
    <property type="entry name" value="L domain-like"/>
    <property type="match status" value="1"/>
</dbReference>
<dbReference type="InterPro" id="IPR032675">
    <property type="entry name" value="LRR_dom_sf"/>
</dbReference>
<keyword evidence="9" id="KW-0325">Glycoprotein</keyword>
<evidence type="ECO:0000256" key="2">
    <source>
        <dbReference type="ARBA" id="ARBA00022614"/>
    </source>
</evidence>
<dbReference type="PANTHER" id="PTHR48061">
    <property type="entry name" value="LEUCINE-RICH REPEAT RECEPTOR PROTEIN KINASE EMS1-LIKE-RELATED"/>
    <property type="match status" value="1"/>
</dbReference>
<protein>
    <submittedName>
        <fullName evidence="12">Receptor-like protein 12</fullName>
    </submittedName>
</protein>
<evidence type="ECO:0000256" key="4">
    <source>
        <dbReference type="ARBA" id="ARBA00022729"/>
    </source>
</evidence>
<keyword evidence="3" id="KW-0812">Transmembrane</keyword>
<dbReference type="InterPro" id="IPR046956">
    <property type="entry name" value="RLP23-like"/>
</dbReference>
<evidence type="ECO:0000256" key="5">
    <source>
        <dbReference type="ARBA" id="ARBA00022737"/>
    </source>
</evidence>
<feature type="chain" id="PRO_5009623307" evidence="10">
    <location>
        <begin position="32"/>
        <end position="183"/>
    </location>
</feature>
<evidence type="ECO:0000256" key="8">
    <source>
        <dbReference type="ARBA" id="ARBA00023170"/>
    </source>
</evidence>
<evidence type="ECO:0000256" key="6">
    <source>
        <dbReference type="ARBA" id="ARBA00022989"/>
    </source>
</evidence>
<evidence type="ECO:0000256" key="3">
    <source>
        <dbReference type="ARBA" id="ARBA00022692"/>
    </source>
</evidence>
<evidence type="ECO:0000256" key="7">
    <source>
        <dbReference type="ARBA" id="ARBA00023136"/>
    </source>
</evidence>
<dbReference type="AlphaFoldDB" id="A0A1J3IHU6"/>
<dbReference type="Pfam" id="PF00560">
    <property type="entry name" value="LRR_1"/>
    <property type="match status" value="2"/>
</dbReference>
<name>A0A1J3IHU6_NOCCA</name>
<keyword evidence="4 10" id="KW-0732">Signal</keyword>
<keyword evidence="2" id="KW-0433">Leucine-rich repeat</keyword>
<keyword evidence="6" id="KW-1133">Transmembrane helix</keyword>
<dbReference type="GO" id="GO:0016020">
    <property type="term" value="C:membrane"/>
    <property type="evidence" value="ECO:0007669"/>
    <property type="project" value="UniProtKB-SubCell"/>
</dbReference>
<accession>A0A1J3IHU6</accession>
<dbReference type="InterPro" id="IPR001611">
    <property type="entry name" value="Leu-rich_rpt"/>
</dbReference>
<keyword evidence="7" id="KW-0472">Membrane</keyword>
<evidence type="ECO:0000259" key="11">
    <source>
        <dbReference type="Pfam" id="PF08263"/>
    </source>
</evidence>
<dbReference type="InterPro" id="IPR013210">
    <property type="entry name" value="LRR_N_plant-typ"/>
</dbReference>
<feature type="domain" description="Leucine-rich repeat-containing N-terminal plant-type" evidence="11">
    <location>
        <begin position="41"/>
        <end position="89"/>
    </location>
</feature>
<reference evidence="12" key="1">
    <citation type="submission" date="2016-07" db="EMBL/GenBank/DDBJ databases">
        <title>De novo transcriptome assembly of four accessions of the metal hyperaccumulator plant Noccaea caerulescens.</title>
        <authorList>
            <person name="Blande D."/>
            <person name="Halimaa P."/>
            <person name="Tervahauta A.I."/>
            <person name="Aarts M.G."/>
            <person name="Karenlampi S.O."/>
        </authorList>
    </citation>
    <scope>NUCLEOTIDE SEQUENCE</scope>
</reference>
<keyword evidence="8 12" id="KW-0675">Receptor</keyword>
<organism evidence="12">
    <name type="scientific">Noccaea caerulescens</name>
    <name type="common">Alpine penny-cress</name>
    <name type="synonym">Thlaspi caerulescens</name>
    <dbReference type="NCBI Taxonomy" id="107243"/>
    <lineage>
        <taxon>Eukaryota</taxon>
        <taxon>Viridiplantae</taxon>
        <taxon>Streptophyta</taxon>
        <taxon>Embryophyta</taxon>
        <taxon>Tracheophyta</taxon>
        <taxon>Spermatophyta</taxon>
        <taxon>Magnoliopsida</taxon>
        <taxon>eudicotyledons</taxon>
        <taxon>Gunneridae</taxon>
        <taxon>Pentapetalae</taxon>
        <taxon>rosids</taxon>
        <taxon>malvids</taxon>
        <taxon>Brassicales</taxon>
        <taxon>Brassicaceae</taxon>
        <taxon>Coluteocarpeae</taxon>
        <taxon>Noccaea</taxon>
    </lineage>
</organism>
<comment type="subcellular location">
    <subcellularLocation>
        <location evidence="1">Membrane</location>
        <topology evidence="1">Single-pass type I membrane protein</topology>
    </subcellularLocation>
</comment>
<evidence type="ECO:0000256" key="9">
    <source>
        <dbReference type="ARBA" id="ARBA00023180"/>
    </source>
</evidence>
<dbReference type="EMBL" id="GEVM01026421">
    <property type="protein sequence ID" value="JAU79517.1"/>
    <property type="molecule type" value="Transcribed_RNA"/>
</dbReference>
<sequence length="183" mass="20836">MHKESWNSMNIILITLSFLFVFIFNSQDVFSAPPSRHLCLPEQRDALVEFKNEIEIGELSRYCVTGDQPKTESWVNNTDSCYWDGVTCDTKSGEVVELELHCSRLHGLIHSNSKLFRIQSLRSLDLSFNDLSGQIMWSIRNFSHLTTLDLSYNNFSEETLGTIGHIVITQLGTLLLHKNPIGS</sequence>
<evidence type="ECO:0000256" key="1">
    <source>
        <dbReference type="ARBA" id="ARBA00004479"/>
    </source>
</evidence>
<dbReference type="Pfam" id="PF08263">
    <property type="entry name" value="LRRNT_2"/>
    <property type="match status" value="1"/>
</dbReference>
<keyword evidence="5" id="KW-0677">Repeat</keyword>
<dbReference type="PANTHER" id="PTHR48061:SF12">
    <property type="entry name" value="DISEASE RESISTANCE LIKE PROTEIN"/>
    <property type="match status" value="1"/>
</dbReference>